<evidence type="ECO:0000256" key="1">
    <source>
        <dbReference type="SAM" id="MobiDB-lite"/>
    </source>
</evidence>
<feature type="compositionally biased region" description="Low complexity" evidence="1">
    <location>
        <begin position="193"/>
        <end position="207"/>
    </location>
</feature>
<feature type="region of interest" description="Disordered" evidence="1">
    <location>
        <begin position="128"/>
        <end position="207"/>
    </location>
</feature>
<feature type="compositionally biased region" description="Basic and acidic residues" evidence="1">
    <location>
        <begin position="1"/>
        <end position="15"/>
    </location>
</feature>
<feature type="region of interest" description="Disordered" evidence="1">
    <location>
        <begin position="495"/>
        <end position="519"/>
    </location>
</feature>
<feature type="region of interest" description="Disordered" evidence="1">
    <location>
        <begin position="412"/>
        <end position="439"/>
    </location>
</feature>
<feature type="compositionally biased region" description="Polar residues" evidence="1">
    <location>
        <begin position="178"/>
        <end position="192"/>
    </location>
</feature>
<reference evidence="2 3" key="1">
    <citation type="submission" date="2016-03" db="EMBL/GenBank/DDBJ databases">
        <authorList>
            <person name="Devillers H."/>
        </authorList>
    </citation>
    <scope>NUCLEOTIDE SEQUENCE [LARGE SCALE GENOMIC DNA]</scope>
    <source>
        <strain evidence="2">CBS 11717</strain>
    </source>
</reference>
<feature type="region of interest" description="Disordered" evidence="1">
    <location>
        <begin position="220"/>
        <end position="260"/>
    </location>
</feature>
<feature type="region of interest" description="Disordered" evidence="1">
    <location>
        <begin position="554"/>
        <end position="585"/>
    </location>
</feature>
<feature type="compositionally biased region" description="Polar residues" evidence="1">
    <location>
        <begin position="220"/>
        <end position="240"/>
    </location>
</feature>
<dbReference type="AlphaFoldDB" id="A0A1G4IQS2"/>
<feature type="compositionally biased region" description="Basic and acidic residues" evidence="1">
    <location>
        <begin position="498"/>
        <end position="508"/>
    </location>
</feature>
<dbReference type="Proteomes" id="UP000191024">
    <property type="component" value="Chromosome A"/>
</dbReference>
<feature type="compositionally biased region" description="Basic residues" evidence="1">
    <location>
        <begin position="248"/>
        <end position="257"/>
    </location>
</feature>
<name>A0A1G4IQS2_9SACH</name>
<organism evidence="2 3">
    <name type="scientific">Lachancea mirantina</name>
    <dbReference type="NCBI Taxonomy" id="1230905"/>
    <lineage>
        <taxon>Eukaryota</taxon>
        <taxon>Fungi</taxon>
        <taxon>Dikarya</taxon>
        <taxon>Ascomycota</taxon>
        <taxon>Saccharomycotina</taxon>
        <taxon>Saccharomycetes</taxon>
        <taxon>Saccharomycetales</taxon>
        <taxon>Saccharomycetaceae</taxon>
        <taxon>Lachancea</taxon>
    </lineage>
</organism>
<feature type="region of interest" description="Disordered" evidence="1">
    <location>
        <begin position="286"/>
        <end position="317"/>
    </location>
</feature>
<dbReference type="EMBL" id="LT598462">
    <property type="protein sequence ID" value="SCU78949.1"/>
    <property type="molecule type" value="Genomic_DNA"/>
</dbReference>
<proteinExistence type="predicted"/>
<evidence type="ECO:0000313" key="3">
    <source>
        <dbReference type="Proteomes" id="UP000191024"/>
    </source>
</evidence>
<sequence>MALQEIREEEHETEGGKAAGEMVILRETGVAQHPVTQEPDLLGPGDPDGAPPASIGLGVMMHKAVVHEASDGVLLPPLPDASHLGMTRLGSVVGAEIALENDVQGARDVRDIGNGEISGVASGLTEVSATPGASGAHGANSPLDSATTSESGLSSAIELDPGPDGDGFDLSKALEMGRTSTATPLPSMPSGQTSLKPAKTAAASPKLSLKKKFSTSIIASTGNSTTQPSGGSDQNSFQCLSPSSTGMHSHHHHHHPLQHPNPILSVRSFESSPKSSILPRLSTSMDAAHDQISHSSSAVRRGQGSRKFSIGSSGSSSHSFYDGGEFAYRPPPTLVEHNGGSQVSLSALTSPGTIAFPASGDKMAGHPSPKGSPLLRRASSAILRKSSLTRKDSGRDSQHELRSVSSFSALPYDTQPLAKQRSKPRKILSLRSNCGSPARSRAASAAASLAAADAVDSGAPELPRNGESRSISNKLGSKFRRGLTRMISGSSLQLANATEREHDLHRGDTGSVSLTPRSFEDGSPLFETFEDVLGASQSQMTSFADNTSVHKGVLDRSVSSNVGSLPKRMPPVKRAGSDGKDGTNVSVCTARNNSVFSGTNTSGSSSNESEQEDITVDIDDLTKSLPVITVTEQLGAMNATPIQEQSNLAYDIFYKHHHHTASDPRRRKPVTDVLTPHKISLREYIGVLMKQQQVEDERFELLERNFSASGWCSEQDLTNLRQKRIVINKKWAERISFYQNKLEA</sequence>
<feature type="compositionally biased region" description="Polar residues" evidence="1">
    <location>
        <begin position="142"/>
        <end position="154"/>
    </location>
</feature>
<feature type="compositionally biased region" description="Low complexity" evidence="1">
    <location>
        <begin position="597"/>
        <end position="608"/>
    </location>
</feature>
<feature type="region of interest" description="Disordered" evidence="1">
    <location>
        <begin position="1"/>
        <end position="20"/>
    </location>
</feature>
<keyword evidence="3" id="KW-1185">Reference proteome</keyword>
<feature type="region of interest" description="Disordered" evidence="1">
    <location>
        <begin position="594"/>
        <end position="613"/>
    </location>
</feature>
<protein>
    <submittedName>
        <fullName evidence="2">LAMI_0A06678g1_1</fullName>
    </submittedName>
</protein>
<evidence type="ECO:0000313" key="2">
    <source>
        <dbReference type="EMBL" id="SCU78949.1"/>
    </source>
</evidence>
<dbReference type="OrthoDB" id="4070760at2759"/>
<gene>
    <name evidence="2" type="ORF">LAMI_0A06678G</name>
</gene>
<feature type="region of interest" description="Disordered" evidence="1">
    <location>
        <begin position="356"/>
        <end position="376"/>
    </location>
</feature>
<feature type="compositionally biased region" description="Low complexity" evidence="1">
    <location>
        <begin position="305"/>
        <end position="317"/>
    </location>
</feature>
<accession>A0A1G4IQS2</accession>